<dbReference type="GeneID" id="54490557"/>
<dbReference type="AlphaFoldDB" id="A0A6A6W6D7"/>
<dbReference type="CDD" id="cd10316">
    <property type="entry name" value="RGL4_M"/>
    <property type="match status" value="1"/>
</dbReference>
<dbReference type="InterPro" id="IPR011013">
    <property type="entry name" value="Gal_mutarotase_sf_dom"/>
</dbReference>
<reference evidence="14" key="1">
    <citation type="journal article" date="2020" name="Stud. Mycol.">
        <title>101 Dothideomycetes genomes: a test case for predicting lifestyles and emergence of pathogens.</title>
        <authorList>
            <person name="Haridas S."/>
            <person name="Albert R."/>
            <person name="Binder M."/>
            <person name="Bloem J."/>
            <person name="Labutti K."/>
            <person name="Salamov A."/>
            <person name="Andreopoulos B."/>
            <person name="Baker S."/>
            <person name="Barry K."/>
            <person name="Bills G."/>
            <person name="Bluhm B."/>
            <person name="Cannon C."/>
            <person name="Castanera R."/>
            <person name="Culley D."/>
            <person name="Daum C."/>
            <person name="Ezra D."/>
            <person name="Gonzalez J."/>
            <person name="Henrissat B."/>
            <person name="Kuo A."/>
            <person name="Liang C."/>
            <person name="Lipzen A."/>
            <person name="Lutzoni F."/>
            <person name="Magnuson J."/>
            <person name="Mondo S."/>
            <person name="Nolan M."/>
            <person name="Ohm R."/>
            <person name="Pangilinan J."/>
            <person name="Park H.-J."/>
            <person name="Ramirez L."/>
            <person name="Alfaro M."/>
            <person name="Sun H."/>
            <person name="Tritt A."/>
            <person name="Yoshinaga Y."/>
            <person name="Zwiers L.-H."/>
            <person name="Turgeon B."/>
            <person name="Goodwin S."/>
            <person name="Spatafora J."/>
            <person name="Crous P."/>
            <person name="Grigoriev I."/>
        </authorList>
    </citation>
    <scope>NUCLEOTIDE SEQUENCE</scope>
    <source>
        <strain evidence="14">CBS 121739</strain>
    </source>
</reference>
<evidence type="ECO:0000256" key="4">
    <source>
        <dbReference type="ARBA" id="ARBA00012437"/>
    </source>
</evidence>
<dbReference type="InterPro" id="IPR051850">
    <property type="entry name" value="Polysacch_Lyase_4"/>
</dbReference>
<gene>
    <name evidence="14" type="ORF">EJ05DRAFT_539196</name>
</gene>
<evidence type="ECO:0000256" key="11">
    <source>
        <dbReference type="SAM" id="SignalP"/>
    </source>
</evidence>
<dbReference type="EMBL" id="ML996574">
    <property type="protein sequence ID" value="KAF2757127.1"/>
    <property type="molecule type" value="Genomic_DNA"/>
</dbReference>
<organism evidence="14 15">
    <name type="scientific">Pseudovirgaria hyperparasitica</name>
    <dbReference type="NCBI Taxonomy" id="470096"/>
    <lineage>
        <taxon>Eukaryota</taxon>
        <taxon>Fungi</taxon>
        <taxon>Dikarya</taxon>
        <taxon>Ascomycota</taxon>
        <taxon>Pezizomycotina</taxon>
        <taxon>Dothideomycetes</taxon>
        <taxon>Dothideomycetes incertae sedis</taxon>
        <taxon>Acrospermales</taxon>
        <taxon>Acrospermaceae</taxon>
        <taxon>Pseudovirgaria</taxon>
    </lineage>
</organism>
<evidence type="ECO:0000256" key="1">
    <source>
        <dbReference type="ARBA" id="ARBA00001324"/>
    </source>
</evidence>
<accession>A0A6A6W6D7</accession>
<dbReference type="GO" id="GO:0030246">
    <property type="term" value="F:carbohydrate binding"/>
    <property type="evidence" value="ECO:0007669"/>
    <property type="project" value="InterPro"/>
</dbReference>
<dbReference type="Proteomes" id="UP000799437">
    <property type="component" value="Unassembled WGS sequence"/>
</dbReference>
<evidence type="ECO:0000256" key="2">
    <source>
        <dbReference type="ARBA" id="ARBA00004613"/>
    </source>
</evidence>
<keyword evidence="9" id="KW-0119">Carbohydrate metabolism</keyword>
<evidence type="ECO:0000256" key="10">
    <source>
        <dbReference type="ARBA" id="ARBA00023326"/>
    </source>
</evidence>
<comment type="subcellular location">
    <subcellularLocation>
        <location evidence="2">Secreted</location>
    </subcellularLocation>
</comment>
<dbReference type="OrthoDB" id="2130367at2759"/>
<dbReference type="InterPro" id="IPR013784">
    <property type="entry name" value="Carb-bd-like_fold"/>
</dbReference>
<evidence type="ECO:0000256" key="5">
    <source>
        <dbReference type="ARBA" id="ARBA00022525"/>
    </source>
</evidence>
<dbReference type="Pfam" id="PF14686">
    <property type="entry name" value="fn3_3"/>
    <property type="match status" value="1"/>
</dbReference>
<evidence type="ECO:0000256" key="6">
    <source>
        <dbReference type="ARBA" id="ARBA00022729"/>
    </source>
</evidence>
<evidence type="ECO:0000256" key="8">
    <source>
        <dbReference type="ARBA" id="ARBA00023239"/>
    </source>
</evidence>
<keyword evidence="6 11" id="KW-0732">Signal</keyword>
<proteinExistence type="inferred from homology"/>
<evidence type="ECO:0000256" key="7">
    <source>
        <dbReference type="ARBA" id="ARBA00023180"/>
    </source>
</evidence>
<feature type="domain" description="Rhamnogalacturonan lyase" evidence="12">
    <location>
        <begin position="443"/>
        <end position="660"/>
    </location>
</feature>
<dbReference type="SUPFAM" id="SSF74650">
    <property type="entry name" value="Galactose mutarotase-like"/>
    <property type="match status" value="1"/>
</dbReference>
<dbReference type="EC" id="4.2.2.23" evidence="4"/>
<dbReference type="GO" id="GO:0000272">
    <property type="term" value="P:polysaccharide catabolic process"/>
    <property type="evidence" value="ECO:0007669"/>
    <property type="project" value="UniProtKB-KW"/>
</dbReference>
<evidence type="ECO:0000313" key="14">
    <source>
        <dbReference type="EMBL" id="KAF2757127.1"/>
    </source>
</evidence>
<dbReference type="CDD" id="cd10320">
    <property type="entry name" value="RGL4_N"/>
    <property type="match status" value="1"/>
</dbReference>
<dbReference type="GO" id="GO:0005576">
    <property type="term" value="C:extracellular region"/>
    <property type="evidence" value="ECO:0007669"/>
    <property type="project" value="UniProtKB-SubCell"/>
</dbReference>
<protein>
    <recommendedName>
        <fullName evidence="4">rhamnogalacturonan endolyase</fullName>
        <ecNumber evidence="4">4.2.2.23</ecNumber>
    </recommendedName>
</protein>
<dbReference type="Gene3D" id="2.70.98.10">
    <property type="match status" value="1"/>
</dbReference>
<dbReference type="SUPFAM" id="SSF49785">
    <property type="entry name" value="Galactose-binding domain-like"/>
    <property type="match status" value="1"/>
</dbReference>
<keyword evidence="5" id="KW-0964">Secreted</keyword>
<dbReference type="InterPro" id="IPR029413">
    <property type="entry name" value="RG-lyase_II"/>
</dbReference>
<keyword evidence="15" id="KW-1185">Reference proteome</keyword>
<evidence type="ECO:0000256" key="9">
    <source>
        <dbReference type="ARBA" id="ARBA00023277"/>
    </source>
</evidence>
<dbReference type="SUPFAM" id="SSF49452">
    <property type="entry name" value="Starch-binding domain-like"/>
    <property type="match status" value="1"/>
</dbReference>
<name>A0A6A6W6D7_9PEZI</name>
<evidence type="ECO:0000259" key="12">
    <source>
        <dbReference type="Pfam" id="PF14683"/>
    </source>
</evidence>
<comment type="catalytic activity">
    <reaction evidence="1">
        <text>Endotype eliminative cleavage of L-alpha-rhamnopyranosyl-(1-&gt;4)-alpha-D-galactopyranosyluronic acid bonds of rhamnogalacturonan I domains in ramified hairy regions of pectin leaving L-rhamnopyranose at the reducing end and 4-deoxy-4,5-unsaturated D-galactopyranosyluronic acid at the non-reducing end.</text>
        <dbReference type="EC" id="4.2.2.23"/>
    </reaction>
</comment>
<dbReference type="GO" id="GO:0102210">
    <property type="term" value="F:rhamnogalacturonan endolyase activity"/>
    <property type="evidence" value="ECO:0007669"/>
    <property type="project" value="UniProtKB-EC"/>
</dbReference>
<keyword evidence="8" id="KW-0456">Lyase</keyword>
<evidence type="ECO:0000256" key="3">
    <source>
        <dbReference type="ARBA" id="ARBA00010418"/>
    </source>
</evidence>
<evidence type="ECO:0000259" key="13">
    <source>
        <dbReference type="Pfam" id="PF14686"/>
    </source>
</evidence>
<dbReference type="InterPro" id="IPR029411">
    <property type="entry name" value="RG-lyase_III"/>
</dbReference>
<feature type="signal peptide" evidence="11">
    <location>
        <begin position="1"/>
        <end position="23"/>
    </location>
</feature>
<dbReference type="RefSeq" id="XP_033599578.1">
    <property type="nucleotide sequence ID" value="XM_033749503.1"/>
</dbReference>
<comment type="similarity">
    <text evidence="3">Belongs to the polysaccharide lyase 4 family.</text>
</comment>
<dbReference type="Gene3D" id="2.60.40.1120">
    <property type="entry name" value="Carboxypeptidase-like, regulatory domain"/>
    <property type="match status" value="1"/>
</dbReference>
<sequence length="663" mass="72137">MRIQDFICSAAGLLPALIVPVCASLTTKESSTAMSISNSRLAFSVSKSTGSVASLSLDGQNLLGTGRGPYLDCHCIASGQWTPGSGASYTLYNGTDSTGIAYGGVRMSHEYQKTGTTLEQYWFLREGETGLHMFSRAAYHNSSVPDSGNDLGEFRTLFRPSASIWTHLSSSDGMYGPLPNTTGAPVVQDATWYVGGNKSDPYVREVSDYFTKYMFSETWRDTSVHGMYADGRNTANGSTFGAWLVMNTKDTYYGGPTHSDLTVDGIVYNYLTSNHHGDGVPAMLDGFDRTFGPQYYYFNKGTPSSTLQDLRKDASQFADPNWAIAFYDSISKYVPGYTPSSDRGTWQGTITLPPTASRPIAVLAANNRDFQDNNFDTPAYQYWADIDPSSGTVRIPNVKAGTYRLTVYADGIFGAYTQDNIVVAPSKTQSTTATWTPTSHGTELWRIDTPDRSAGEFRHGNAPDLSRTRHPAQYRLYWAVHDFPSDFPNGVVFDVDKDDVALGLNYAHWSVFGGKANSLRPEPYYANVNNWTLTFGLEDADLAGRESAVLTVQLAGAKTSTGNNDDADGVEKAWVDLPFTVVVNGVELPVWVIPSNHSSSCAARSAATCYTLAHEFAFATDLLRASALNTIVLSLPANATAPETAVLPESVYVQYDALRLEVG</sequence>
<dbReference type="PANTHER" id="PTHR32018:SF9">
    <property type="entry name" value="RHAMNOGALACTURONATE LYASE B"/>
    <property type="match status" value="1"/>
</dbReference>
<dbReference type="InterPro" id="IPR008979">
    <property type="entry name" value="Galactose-bd-like_sf"/>
</dbReference>
<feature type="domain" description="Rhamnogalacturonan lyase" evidence="13">
    <location>
        <begin position="356"/>
        <end position="430"/>
    </location>
</feature>
<evidence type="ECO:0000313" key="15">
    <source>
        <dbReference type="Proteomes" id="UP000799437"/>
    </source>
</evidence>
<feature type="chain" id="PRO_5025640681" description="rhamnogalacturonan endolyase" evidence="11">
    <location>
        <begin position="24"/>
        <end position="663"/>
    </location>
</feature>
<dbReference type="Pfam" id="PF14683">
    <property type="entry name" value="CBM-like"/>
    <property type="match status" value="1"/>
</dbReference>
<dbReference type="InterPro" id="IPR014718">
    <property type="entry name" value="GH-type_carb-bd"/>
</dbReference>
<dbReference type="PANTHER" id="PTHR32018">
    <property type="entry name" value="RHAMNOGALACTURONATE LYASE FAMILY PROTEIN"/>
    <property type="match status" value="1"/>
</dbReference>
<keyword evidence="7" id="KW-0325">Glycoprotein</keyword>
<keyword evidence="10" id="KW-0624">Polysaccharide degradation</keyword>